<dbReference type="EMBL" id="LT550540">
    <property type="protein sequence ID" value="SAL96027.1"/>
    <property type="molecule type" value="Genomic_DNA"/>
</dbReference>
<name>A0A168L440_ABSGL</name>
<protein>
    <recommendedName>
        <fullName evidence="1">Reverse transcriptase domain-containing protein</fullName>
    </recommendedName>
</protein>
<dbReference type="SUPFAM" id="SSF56672">
    <property type="entry name" value="DNA/RNA polymerases"/>
    <property type="match status" value="1"/>
</dbReference>
<keyword evidence="3" id="KW-1185">Reference proteome</keyword>
<proteinExistence type="predicted"/>
<dbReference type="OrthoDB" id="5570375at2759"/>
<dbReference type="PROSITE" id="PS50878">
    <property type="entry name" value="RT_POL"/>
    <property type="match status" value="1"/>
</dbReference>
<dbReference type="OMA" id="DIEEWDT"/>
<dbReference type="PANTHER" id="PTHR31635">
    <property type="entry name" value="REVERSE TRANSCRIPTASE DOMAIN-CONTAINING PROTEIN-RELATED"/>
    <property type="match status" value="1"/>
</dbReference>
<dbReference type="PANTHER" id="PTHR31635:SF196">
    <property type="entry name" value="REVERSE TRANSCRIPTASE DOMAIN-CONTAINING PROTEIN-RELATED"/>
    <property type="match status" value="1"/>
</dbReference>
<gene>
    <name evidence="2" type="primary">ABSGL_01376.1 scaffold 1374</name>
</gene>
<dbReference type="InterPro" id="IPR000477">
    <property type="entry name" value="RT_dom"/>
</dbReference>
<evidence type="ECO:0000259" key="1">
    <source>
        <dbReference type="PROSITE" id="PS50878"/>
    </source>
</evidence>
<dbReference type="AlphaFoldDB" id="A0A168L440"/>
<evidence type="ECO:0000313" key="2">
    <source>
        <dbReference type="EMBL" id="SAL96027.1"/>
    </source>
</evidence>
<evidence type="ECO:0000313" key="3">
    <source>
        <dbReference type="Proteomes" id="UP000078561"/>
    </source>
</evidence>
<organism evidence="2">
    <name type="scientific">Absidia glauca</name>
    <name type="common">Pin mould</name>
    <dbReference type="NCBI Taxonomy" id="4829"/>
    <lineage>
        <taxon>Eukaryota</taxon>
        <taxon>Fungi</taxon>
        <taxon>Fungi incertae sedis</taxon>
        <taxon>Mucoromycota</taxon>
        <taxon>Mucoromycotina</taxon>
        <taxon>Mucoromycetes</taxon>
        <taxon>Mucorales</taxon>
        <taxon>Cunninghamellaceae</taxon>
        <taxon>Absidia</taxon>
    </lineage>
</organism>
<sequence>MINSDAKLFTKLIANRIHTVLPNIINPCQTGFMHHRLISDNGWVSQTLMRHVQKVDPHDSSVAVLLDQEKAYDRVHPQYIQAIMEHIGLPKRLVDTLIALFFSTKVHVSINGWLAAPFQQGRGLRQGDPLSPLLFNIAFEPLLRSILCNHAIQGIRIPDTVGWRSTVNLAVASNVQIKLLAYADDLVVFIRDIEEWDTLQDLLAIYGLASNSK</sequence>
<dbReference type="Proteomes" id="UP000078561">
    <property type="component" value="Unassembled WGS sequence"/>
</dbReference>
<dbReference type="InterPro" id="IPR043502">
    <property type="entry name" value="DNA/RNA_pol_sf"/>
</dbReference>
<dbReference type="InParanoid" id="A0A168L440"/>
<dbReference type="Pfam" id="PF00078">
    <property type="entry name" value="RVT_1"/>
    <property type="match status" value="1"/>
</dbReference>
<accession>A0A168L440</accession>
<reference evidence="2" key="1">
    <citation type="submission" date="2016-04" db="EMBL/GenBank/DDBJ databases">
        <authorList>
            <person name="Evans L.H."/>
            <person name="Alamgir A."/>
            <person name="Owens N."/>
            <person name="Weber N.D."/>
            <person name="Virtaneva K."/>
            <person name="Barbian K."/>
            <person name="Babar A."/>
            <person name="Rosenke K."/>
        </authorList>
    </citation>
    <scope>NUCLEOTIDE SEQUENCE [LARGE SCALE GENOMIC DNA]</scope>
    <source>
        <strain evidence="2">CBS 101.48</strain>
    </source>
</reference>
<feature type="domain" description="Reverse transcriptase" evidence="1">
    <location>
        <begin position="1"/>
        <end position="213"/>
    </location>
</feature>
<feature type="non-terminal residue" evidence="2">
    <location>
        <position position="213"/>
    </location>
</feature>
<dbReference type="STRING" id="4829.A0A168L440"/>